<dbReference type="Proteomes" id="UP001597285">
    <property type="component" value="Unassembled WGS sequence"/>
</dbReference>
<feature type="domain" description="HTH cro/C1-type" evidence="1">
    <location>
        <begin position="6"/>
        <end position="59"/>
    </location>
</feature>
<dbReference type="Pfam" id="PF01381">
    <property type="entry name" value="HTH_3"/>
    <property type="match status" value="1"/>
</dbReference>
<comment type="caution">
    <text evidence="2">The sequence shown here is derived from an EMBL/GenBank/DDBJ whole genome shotgun (WGS) entry which is preliminary data.</text>
</comment>
<protein>
    <submittedName>
        <fullName evidence="2">Helix-turn-helix domain-containing protein</fullName>
    </submittedName>
</protein>
<gene>
    <name evidence="2" type="ORF">ACFSBK_04230</name>
</gene>
<name>A0ABW4NKV9_9LACT</name>
<organism evidence="2 3">
    <name type="scientific">Carnobacterium antarcticum</name>
    <dbReference type="NCBI Taxonomy" id="2126436"/>
    <lineage>
        <taxon>Bacteria</taxon>
        <taxon>Bacillati</taxon>
        <taxon>Bacillota</taxon>
        <taxon>Bacilli</taxon>
        <taxon>Lactobacillales</taxon>
        <taxon>Carnobacteriaceae</taxon>
        <taxon>Carnobacterium</taxon>
    </lineage>
</organism>
<proteinExistence type="predicted"/>
<accession>A0ABW4NKV9</accession>
<evidence type="ECO:0000313" key="3">
    <source>
        <dbReference type="Proteomes" id="UP001597285"/>
    </source>
</evidence>
<dbReference type="CDD" id="cd00093">
    <property type="entry name" value="HTH_XRE"/>
    <property type="match status" value="1"/>
</dbReference>
<dbReference type="InterPro" id="IPR010982">
    <property type="entry name" value="Lambda_DNA-bd_dom_sf"/>
</dbReference>
<dbReference type="SMART" id="SM00530">
    <property type="entry name" value="HTH_XRE"/>
    <property type="match status" value="1"/>
</dbReference>
<dbReference type="EMBL" id="JBHUFF010000008">
    <property type="protein sequence ID" value="MFD1799069.1"/>
    <property type="molecule type" value="Genomic_DNA"/>
</dbReference>
<evidence type="ECO:0000259" key="1">
    <source>
        <dbReference type="PROSITE" id="PS50943"/>
    </source>
</evidence>
<dbReference type="InterPro" id="IPR001387">
    <property type="entry name" value="Cro/C1-type_HTH"/>
</dbReference>
<keyword evidence="3" id="KW-1185">Reference proteome</keyword>
<evidence type="ECO:0000313" key="2">
    <source>
        <dbReference type="EMBL" id="MFD1799069.1"/>
    </source>
</evidence>
<dbReference type="InterPro" id="IPR011990">
    <property type="entry name" value="TPR-like_helical_dom_sf"/>
</dbReference>
<dbReference type="PROSITE" id="PS50943">
    <property type="entry name" value="HTH_CROC1"/>
    <property type="match status" value="1"/>
</dbReference>
<sequence>MNIERFIEARKATGFSQVELAEGICTQATLSRFENNGQVPNLKILIKLCNRLGLPLADLFPRVGIRYTETIETMNKAEFFLVTSEYEQAAALLNTIAVNTIADSILSLRYFYLKGFIMIFQNCAITDILFNFDKILLAEDTDDSEIFRLLAYTGTGMVYFREADQEKAEFYFNKVLEQIYSYETTELADTWRVLNIVFQCSVFYAEVHELEASNTLLKYAISICSDNHVTFYLARAAFQLVKNAVSQNESKEHILELVYDARAYAKINKNYVLLRELAVLEKTVLSRSGENKL</sequence>
<dbReference type="Gene3D" id="1.25.40.10">
    <property type="entry name" value="Tetratricopeptide repeat domain"/>
    <property type="match status" value="1"/>
</dbReference>
<reference evidence="3" key="1">
    <citation type="journal article" date="2019" name="Int. J. Syst. Evol. Microbiol.">
        <title>The Global Catalogue of Microorganisms (GCM) 10K type strain sequencing project: providing services to taxonomists for standard genome sequencing and annotation.</title>
        <authorList>
            <consortium name="The Broad Institute Genomics Platform"/>
            <consortium name="The Broad Institute Genome Sequencing Center for Infectious Disease"/>
            <person name="Wu L."/>
            <person name="Ma J."/>
        </authorList>
    </citation>
    <scope>NUCLEOTIDE SEQUENCE [LARGE SCALE GENOMIC DNA]</scope>
    <source>
        <strain evidence="3">KCTC 42143</strain>
    </source>
</reference>
<dbReference type="RefSeq" id="WP_058919449.1">
    <property type="nucleotide sequence ID" value="NZ_JBHSQC010000015.1"/>
</dbReference>
<dbReference type="SUPFAM" id="SSF47413">
    <property type="entry name" value="lambda repressor-like DNA-binding domains"/>
    <property type="match status" value="1"/>
</dbReference>